<dbReference type="Proteomes" id="UP000078046">
    <property type="component" value="Unassembled WGS sequence"/>
</dbReference>
<comment type="caution">
    <text evidence="2">The sequence shown here is derived from an EMBL/GenBank/DDBJ whole genome shotgun (WGS) entry which is preliminary data.</text>
</comment>
<dbReference type="AlphaFoldDB" id="A0A177B4R8"/>
<protein>
    <submittedName>
        <fullName evidence="2">Uncharacterized protein</fullName>
    </submittedName>
</protein>
<feature type="compositionally biased region" description="Basic and acidic residues" evidence="1">
    <location>
        <begin position="35"/>
        <end position="51"/>
    </location>
</feature>
<evidence type="ECO:0000313" key="2">
    <source>
        <dbReference type="EMBL" id="OAF69236.1"/>
    </source>
</evidence>
<feature type="region of interest" description="Disordered" evidence="1">
    <location>
        <begin position="112"/>
        <end position="137"/>
    </location>
</feature>
<evidence type="ECO:0000256" key="1">
    <source>
        <dbReference type="SAM" id="MobiDB-lite"/>
    </source>
</evidence>
<organism evidence="2 3">
    <name type="scientific">Intoshia linei</name>
    <dbReference type="NCBI Taxonomy" id="1819745"/>
    <lineage>
        <taxon>Eukaryota</taxon>
        <taxon>Metazoa</taxon>
        <taxon>Spiralia</taxon>
        <taxon>Lophotrochozoa</taxon>
        <taxon>Mesozoa</taxon>
        <taxon>Orthonectida</taxon>
        <taxon>Rhopaluridae</taxon>
        <taxon>Intoshia</taxon>
    </lineage>
</organism>
<feature type="region of interest" description="Disordered" evidence="1">
    <location>
        <begin position="31"/>
        <end position="77"/>
    </location>
</feature>
<accession>A0A177B4R8</accession>
<gene>
    <name evidence="2" type="ORF">A3Q56_03029</name>
</gene>
<feature type="compositionally biased region" description="Low complexity" evidence="1">
    <location>
        <begin position="64"/>
        <end position="75"/>
    </location>
</feature>
<name>A0A177B4R8_9BILA</name>
<dbReference type="EMBL" id="LWCA01000314">
    <property type="protein sequence ID" value="OAF69236.1"/>
    <property type="molecule type" value="Genomic_DNA"/>
</dbReference>
<proteinExistence type="predicted"/>
<sequence length="137" mass="15677">MGLIVDIDSQEMTMAISLILACCVSNALNQNDNNQKFRDEDEKKNFSEDTTRTGNSETVEEVETTVQTTTPVEPTCENNTETFTVYYDEVDEIERVTRKERAPIENINIHVNNDSEDLEDPPIPNVISRPLREEEHD</sequence>
<reference evidence="2 3" key="1">
    <citation type="submission" date="2016-04" db="EMBL/GenBank/DDBJ databases">
        <title>The genome of Intoshia linei affirms orthonectids as highly simplified spiralians.</title>
        <authorList>
            <person name="Mikhailov K.V."/>
            <person name="Slusarev G.S."/>
            <person name="Nikitin M.A."/>
            <person name="Logacheva M.D."/>
            <person name="Penin A."/>
            <person name="Aleoshin V."/>
            <person name="Panchin Y.V."/>
        </authorList>
    </citation>
    <scope>NUCLEOTIDE SEQUENCE [LARGE SCALE GENOMIC DNA]</scope>
    <source>
        <strain evidence="2">Intl2013</strain>
        <tissue evidence="2">Whole animal</tissue>
    </source>
</reference>
<keyword evidence="3" id="KW-1185">Reference proteome</keyword>
<evidence type="ECO:0000313" key="3">
    <source>
        <dbReference type="Proteomes" id="UP000078046"/>
    </source>
</evidence>